<evidence type="ECO:0000313" key="1">
    <source>
        <dbReference type="EMBL" id="OPJ77341.1"/>
    </source>
</evidence>
<keyword evidence="2" id="KW-1185">Reference proteome</keyword>
<dbReference type="AlphaFoldDB" id="A0A1V4JYX1"/>
<proteinExistence type="predicted"/>
<gene>
    <name evidence="1" type="ORF">AV530_007682</name>
</gene>
<name>A0A1V4JYX1_PATFA</name>
<organism evidence="1 2">
    <name type="scientific">Patagioenas fasciata monilis</name>
    <dbReference type="NCBI Taxonomy" id="372326"/>
    <lineage>
        <taxon>Eukaryota</taxon>
        <taxon>Metazoa</taxon>
        <taxon>Chordata</taxon>
        <taxon>Craniata</taxon>
        <taxon>Vertebrata</taxon>
        <taxon>Euteleostomi</taxon>
        <taxon>Archelosauria</taxon>
        <taxon>Archosauria</taxon>
        <taxon>Dinosauria</taxon>
        <taxon>Saurischia</taxon>
        <taxon>Theropoda</taxon>
        <taxon>Coelurosauria</taxon>
        <taxon>Aves</taxon>
        <taxon>Neognathae</taxon>
        <taxon>Neoaves</taxon>
        <taxon>Columbimorphae</taxon>
        <taxon>Columbiformes</taxon>
        <taxon>Columbidae</taxon>
        <taxon>Patagioenas</taxon>
    </lineage>
</organism>
<accession>A0A1V4JYX1</accession>
<sequence>MCEGRWSVRCYGRASGQRRRCRSEPHAAISRLWAPADPAAAREIRTGRLRTLRRVGRRWREELANKPVNDIKKVGPYSSCPD</sequence>
<dbReference type="OrthoDB" id="5575at2759"/>
<protein>
    <submittedName>
        <fullName evidence="1">Uncharacterized protein</fullName>
    </submittedName>
</protein>
<dbReference type="Proteomes" id="UP000190648">
    <property type="component" value="Unassembled WGS sequence"/>
</dbReference>
<evidence type="ECO:0000313" key="2">
    <source>
        <dbReference type="Proteomes" id="UP000190648"/>
    </source>
</evidence>
<comment type="caution">
    <text evidence="1">The sequence shown here is derived from an EMBL/GenBank/DDBJ whole genome shotgun (WGS) entry which is preliminary data.</text>
</comment>
<reference evidence="1 2" key="1">
    <citation type="submission" date="2016-02" db="EMBL/GenBank/DDBJ databases">
        <title>Band-tailed pigeon sequencing and assembly.</title>
        <authorList>
            <person name="Soares A.E."/>
            <person name="Novak B.J."/>
            <person name="Rice E.S."/>
            <person name="O'Connell B."/>
            <person name="Chang D."/>
            <person name="Weber S."/>
            <person name="Shapiro B."/>
        </authorList>
    </citation>
    <scope>NUCLEOTIDE SEQUENCE [LARGE SCALE GENOMIC DNA]</scope>
    <source>
        <strain evidence="1">BTP2013</strain>
        <tissue evidence="1">Blood</tissue>
    </source>
</reference>
<dbReference type="EMBL" id="LSYS01005497">
    <property type="protein sequence ID" value="OPJ77341.1"/>
    <property type="molecule type" value="Genomic_DNA"/>
</dbReference>